<name>A0A271IZ48_9BACT</name>
<sequence length="1440" mass="145725">MPRLLLAAPLALTLLAADVAAQSCASDIDGATVCVVGTDAPAAPPARLGGGYPDMRDSVAVDFTVRSQEAFGTNLGDEAFFVAVYAQWTHIEGTPYYSVVANFSSGPRRASGWSGGGVTSRAPDDSFPEVINAPPGTLISPRLLYITRRFPGSTEEEWQESIAQTRAAAASYGPTYYLSVSAALDPALTTTISLPEEVAAGEEFEATVEVSNKWRVDAEIVRAAGPLVVRDTAGVEVEGAVEIAEEPEPLAVVGGPSTGSLPYTLVARKAGRFVIEAPVEAVWPRYYSNVVASESVCGEEDQPECAVEVTGAELVVNDEGDEPDDDLDDDGFCDVDPGEAGSQCTLRAALQTATAAGGALIAFDLEVPTIAIESALPPLTDGVTLDGETQPGTAGLPSVRIDGSGAGGADGLRVEGNSVTVRGLAITGFGGHGIHVAGGVNGVLEGLLIGTDATGAEGLGNGGDGIHVSGGSGLRIGDEESTRRRSAINLGVISVSNLLNGLYVRDPANATRIRARREGRAAAEARILNINVAGLTAGLFDALGTPKALPNGQNGVCLLGARGVTFRKPIISDAARHAFEVLASQDVRILGGLLGLRRPQPTAAAHIGSIGQSLVRVVESLGVAVGSGSEADGPVQGVGSGGWFMDVEASEDVQVRNVLAGITQNIDAIGGPLAALLRNRAGGLRVFNSPNVTVGLEGLATVFANNGGDGGQPQAGIFAAGPFTQNFRALGVHLGTTPTGQAGLGNLGSGLVLADGVRDAILGGDSPLQQLVSGGNGGYGFLFRDLAAPEGLRRADGSVINILSGTRLLSGILGGPVGGTVGETLRVPNALSGFCMLRVRGALLRALSAGPNGRHGIEILQSEGIQIPSARIGSLFDKLLASPEDVAAPEADGVHVANSVLISLGQLSGGPLGSFLIHGVGGRGMAFQGSRQITASGVGVGKAPVGSSMAAQMQALLGPGSDGGWFMDTDDVRLDSLTVLGAGRLDGVGGGLLFNGGRFARIARSLLGERGPGGLPARASAGPAVRVTALDSLQLLTSRILGHTQGLVAHLSTALLDGNTFEGQGDGGAGDAVQQTGGSVEAVRNTFIGAEGAAVRIDAIGEMLLRFNNIAGNVIGVLAEGSGGGREGGARVLAPDNWWGDPSGPSGDGPGAGDSVFGPVDYGDWLTEAGGVVVTPSAYVVEAGDGEDVEVTLAFESPFVGDDVVDVTVTDEQGWITSATSFSIGTSAEHTLTATVGAADGDAVRIRAVSQSDPSLAGSATVRIVPPGGSFLVESDSEPGATELDALGVGTMVAVGGKMVVNPGGANEEEATVSGFGSVLFDAPLRFRHRRGERVVPADAFAVSSEPDPVEELPTALAVAVAPNPAGYRTVVTVAVPGAGPVRAVLYDALGREVARLHDGPLAAGTRALPIDASRLRSGVYVVRVEAGGEAVSRALTVVR</sequence>
<dbReference type="OrthoDB" id="9800887at2"/>
<accession>A0A271IZ48</accession>
<organism evidence="2 3">
    <name type="scientific">Rubrivirga marina</name>
    <dbReference type="NCBI Taxonomy" id="1196024"/>
    <lineage>
        <taxon>Bacteria</taxon>
        <taxon>Pseudomonadati</taxon>
        <taxon>Rhodothermota</taxon>
        <taxon>Rhodothermia</taxon>
        <taxon>Rhodothermales</taxon>
        <taxon>Rubricoccaceae</taxon>
        <taxon>Rubrivirga</taxon>
    </lineage>
</organism>
<evidence type="ECO:0000313" key="2">
    <source>
        <dbReference type="EMBL" id="PAP76482.1"/>
    </source>
</evidence>
<dbReference type="SUPFAM" id="SSF51126">
    <property type="entry name" value="Pectin lyase-like"/>
    <property type="match status" value="2"/>
</dbReference>
<proteinExistence type="predicted"/>
<evidence type="ECO:0000256" key="1">
    <source>
        <dbReference type="SAM" id="SignalP"/>
    </source>
</evidence>
<dbReference type="Gene3D" id="2.160.20.10">
    <property type="entry name" value="Single-stranded right-handed beta-helix, Pectin lyase-like"/>
    <property type="match status" value="1"/>
</dbReference>
<dbReference type="InterPro" id="IPR026444">
    <property type="entry name" value="Secre_tail"/>
</dbReference>
<comment type="caution">
    <text evidence="2">The sequence shown here is derived from an EMBL/GenBank/DDBJ whole genome shotgun (WGS) entry which is preliminary data.</text>
</comment>
<dbReference type="InterPro" id="IPR011050">
    <property type="entry name" value="Pectin_lyase_fold/virulence"/>
</dbReference>
<feature type="chain" id="PRO_5013057760" description="Secretion system C-terminal sorting domain-containing protein" evidence="1">
    <location>
        <begin position="26"/>
        <end position="1440"/>
    </location>
</feature>
<keyword evidence="3" id="KW-1185">Reference proteome</keyword>
<reference evidence="2 3" key="1">
    <citation type="submission" date="2016-11" db="EMBL/GenBank/DDBJ databases">
        <title>Study of marine rhodopsin-containing bacteria.</title>
        <authorList>
            <person name="Yoshizawa S."/>
            <person name="Kumagai Y."/>
            <person name="Kogure K."/>
        </authorList>
    </citation>
    <scope>NUCLEOTIDE SEQUENCE [LARGE SCALE GENOMIC DNA]</scope>
    <source>
        <strain evidence="2 3">SAORIC-28</strain>
    </source>
</reference>
<gene>
    <name evidence="2" type="ORF">BSZ37_08530</name>
</gene>
<dbReference type="NCBIfam" id="TIGR04183">
    <property type="entry name" value="Por_Secre_tail"/>
    <property type="match status" value="1"/>
</dbReference>
<dbReference type="EMBL" id="MQWD01000001">
    <property type="protein sequence ID" value="PAP76482.1"/>
    <property type="molecule type" value="Genomic_DNA"/>
</dbReference>
<evidence type="ECO:0008006" key="4">
    <source>
        <dbReference type="Google" id="ProtNLM"/>
    </source>
</evidence>
<feature type="signal peptide" evidence="1">
    <location>
        <begin position="1"/>
        <end position="25"/>
    </location>
</feature>
<keyword evidence="1" id="KW-0732">Signal</keyword>
<dbReference type="RefSeq" id="WP_095510139.1">
    <property type="nucleotide sequence ID" value="NZ_MQWD01000001.1"/>
</dbReference>
<dbReference type="Proteomes" id="UP000216339">
    <property type="component" value="Unassembled WGS sequence"/>
</dbReference>
<dbReference type="InterPro" id="IPR012334">
    <property type="entry name" value="Pectin_lyas_fold"/>
</dbReference>
<evidence type="ECO:0000313" key="3">
    <source>
        <dbReference type="Proteomes" id="UP000216339"/>
    </source>
</evidence>
<protein>
    <recommendedName>
        <fullName evidence="4">Secretion system C-terminal sorting domain-containing protein</fullName>
    </recommendedName>
</protein>